<proteinExistence type="predicted"/>
<dbReference type="RefSeq" id="WP_069194026.1">
    <property type="nucleotide sequence ID" value="NZ_RLII01000002.1"/>
</dbReference>
<evidence type="ECO:0000256" key="1">
    <source>
        <dbReference type="SAM" id="Phobius"/>
    </source>
</evidence>
<name>A0A4Q0I7E7_9FIRM</name>
<reference evidence="3" key="1">
    <citation type="submission" date="2018-11" db="EMBL/GenBank/DDBJ databases">
        <title>Genome sequencing of a novel mesophilic and cellulolytic organism within the genus Hungateiclostridium.</title>
        <authorList>
            <person name="Rettenmaier R."/>
            <person name="Liebl W."/>
            <person name="Zverlov V."/>
        </authorList>
    </citation>
    <scope>NUCLEOTIDE SEQUENCE [LARGE SCALE GENOMIC DNA]</scope>
    <source>
        <strain evidence="3">N2K1</strain>
    </source>
</reference>
<evidence type="ECO:0000313" key="2">
    <source>
        <dbReference type="EMBL" id="RXE60290.1"/>
    </source>
</evidence>
<keyword evidence="1" id="KW-0472">Membrane</keyword>
<dbReference type="AlphaFoldDB" id="A0A4Q0I7E7"/>
<feature type="transmembrane region" description="Helical" evidence="1">
    <location>
        <begin position="7"/>
        <end position="26"/>
    </location>
</feature>
<keyword evidence="1" id="KW-0812">Transmembrane</keyword>
<sequence length="152" mass="17330">MNSIKKYKWIIMSTSIILIAFLSIIMNLDKGRSGMVLAYGKVSQDAIEVSLINLIATPEQYDGKLVRVIGVGNVKFESNGLYLSRDDYKKAITKNAVWLALDEELLETTYEKLKKSNGKYVLVEGIFNSKKKGHFDKYSGTIDTITRYEFWK</sequence>
<keyword evidence="1" id="KW-1133">Transmembrane helix</keyword>
<dbReference type="Proteomes" id="UP000289166">
    <property type="component" value="Unassembled WGS sequence"/>
</dbReference>
<gene>
    <name evidence="2" type="ORF">EFD62_03460</name>
</gene>
<organism evidence="2 3">
    <name type="scientific">Acetivibrio mesophilus</name>
    <dbReference type="NCBI Taxonomy" id="2487273"/>
    <lineage>
        <taxon>Bacteria</taxon>
        <taxon>Bacillati</taxon>
        <taxon>Bacillota</taxon>
        <taxon>Clostridia</taxon>
        <taxon>Eubacteriales</taxon>
        <taxon>Oscillospiraceae</taxon>
        <taxon>Acetivibrio</taxon>
    </lineage>
</organism>
<accession>A0A4Q0I7E7</accession>
<dbReference type="OrthoDB" id="6293428at2"/>
<comment type="caution">
    <text evidence="2">The sequence shown here is derived from an EMBL/GenBank/DDBJ whole genome shotgun (WGS) entry which is preliminary data.</text>
</comment>
<protein>
    <submittedName>
        <fullName evidence="2">Uncharacterized protein</fullName>
    </submittedName>
</protein>
<keyword evidence="3" id="KW-1185">Reference proteome</keyword>
<evidence type="ECO:0000313" key="3">
    <source>
        <dbReference type="Proteomes" id="UP000289166"/>
    </source>
</evidence>
<dbReference type="EMBL" id="RLII01000002">
    <property type="protein sequence ID" value="RXE60290.1"/>
    <property type="molecule type" value="Genomic_DNA"/>
</dbReference>